<accession>A0AA43UBD3</accession>
<dbReference type="AlphaFoldDB" id="A0AA43UBD3"/>
<keyword evidence="5" id="KW-0862">Zinc</keyword>
<dbReference type="PANTHER" id="PTHR42978">
    <property type="entry name" value="QUORUM-QUENCHING LACTONASE YTNP-RELATED-RELATED"/>
    <property type="match status" value="1"/>
</dbReference>
<dbReference type="CDD" id="cd07729">
    <property type="entry name" value="AHL_lactonase_MBL-fold"/>
    <property type="match status" value="1"/>
</dbReference>
<keyword evidence="3" id="KW-0479">Metal-binding</keyword>
<dbReference type="PANTHER" id="PTHR42978:SF2">
    <property type="entry name" value="102 KBASES UNSTABLE REGION: FROM 1 TO 119443"/>
    <property type="match status" value="1"/>
</dbReference>
<comment type="cofactor">
    <cofactor evidence="1">
        <name>Zn(2+)</name>
        <dbReference type="ChEBI" id="CHEBI:29105"/>
    </cofactor>
</comment>
<evidence type="ECO:0000259" key="6">
    <source>
        <dbReference type="SMART" id="SM00849"/>
    </source>
</evidence>
<evidence type="ECO:0000313" key="7">
    <source>
        <dbReference type="EMBL" id="MDO4842234.1"/>
    </source>
</evidence>
<organism evidence="7 8">
    <name type="scientific">Phoenicibacter congonensis</name>
    <dbReference type="NCBI Taxonomy" id="1944646"/>
    <lineage>
        <taxon>Bacteria</taxon>
        <taxon>Bacillati</taxon>
        <taxon>Actinomycetota</taxon>
        <taxon>Coriobacteriia</taxon>
        <taxon>Eggerthellales</taxon>
        <taxon>Eggerthellaceae</taxon>
        <taxon>Phoenicibacter</taxon>
    </lineage>
</organism>
<dbReference type="Pfam" id="PF00753">
    <property type="entry name" value="Lactamase_B"/>
    <property type="match status" value="1"/>
</dbReference>
<feature type="domain" description="Metallo-beta-lactamase" evidence="6">
    <location>
        <begin position="36"/>
        <end position="240"/>
    </location>
</feature>
<dbReference type="InterPro" id="IPR001279">
    <property type="entry name" value="Metallo-B-lactamas"/>
</dbReference>
<dbReference type="SUPFAM" id="SSF56281">
    <property type="entry name" value="Metallo-hydrolase/oxidoreductase"/>
    <property type="match status" value="1"/>
</dbReference>
<protein>
    <submittedName>
        <fullName evidence="7">N-acyl homoserine lactonase family protein</fullName>
    </submittedName>
</protein>
<keyword evidence="4" id="KW-0378">Hydrolase</keyword>
<evidence type="ECO:0000256" key="2">
    <source>
        <dbReference type="ARBA" id="ARBA00007749"/>
    </source>
</evidence>
<dbReference type="Proteomes" id="UP001168575">
    <property type="component" value="Unassembled WGS sequence"/>
</dbReference>
<gene>
    <name evidence="7" type="ORF">Q3982_06105</name>
</gene>
<dbReference type="InterPro" id="IPR051013">
    <property type="entry name" value="MBL_superfamily_lactonases"/>
</dbReference>
<keyword evidence="8" id="KW-1185">Reference proteome</keyword>
<dbReference type="InterPro" id="IPR036866">
    <property type="entry name" value="RibonucZ/Hydroxyglut_hydro"/>
</dbReference>
<proteinExistence type="inferred from homology"/>
<reference evidence="7" key="1">
    <citation type="submission" date="2023-07" db="EMBL/GenBank/DDBJ databases">
        <title>Between Cages and Wild: Unraveling the Impact of Captivity on Animal Microbiomes and Antimicrobial Resistance.</title>
        <authorList>
            <person name="Schmartz G.P."/>
            <person name="Rehner J."/>
            <person name="Schuff M.J."/>
            <person name="Becker S.L."/>
            <person name="Kravczyk M."/>
            <person name="Gurevich A."/>
            <person name="Francke R."/>
            <person name="Mueller R."/>
            <person name="Keller V."/>
            <person name="Keller A."/>
        </authorList>
    </citation>
    <scope>NUCLEOTIDE SEQUENCE</scope>
    <source>
        <strain evidence="7">S12M_St_49</strain>
    </source>
</reference>
<dbReference type="EMBL" id="JAUMVS010000121">
    <property type="protein sequence ID" value="MDO4842234.1"/>
    <property type="molecule type" value="Genomic_DNA"/>
</dbReference>
<evidence type="ECO:0000256" key="3">
    <source>
        <dbReference type="ARBA" id="ARBA00022723"/>
    </source>
</evidence>
<dbReference type="GO" id="GO:0046872">
    <property type="term" value="F:metal ion binding"/>
    <property type="evidence" value="ECO:0007669"/>
    <property type="project" value="UniProtKB-KW"/>
</dbReference>
<evidence type="ECO:0000313" key="8">
    <source>
        <dbReference type="Proteomes" id="UP001168575"/>
    </source>
</evidence>
<dbReference type="Gene3D" id="3.60.15.10">
    <property type="entry name" value="Ribonuclease Z/Hydroxyacylglutathione hydrolase-like"/>
    <property type="match status" value="1"/>
</dbReference>
<name>A0AA43UBD3_9ACTN</name>
<dbReference type="SMART" id="SM00849">
    <property type="entry name" value="Lactamase_B"/>
    <property type="match status" value="1"/>
</dbReference>
<evidence type="ECO:0000256" key="4">
    <source>
        <dbReference type="ARBA" id="ARBA00022801"/>
    </source>
</evidence>
<dbReference type="GO" id="GO:0016787">
    <property type="term" value="F:hydrolase activity"/>
    <property type="evidence" value="ECO:0007669"/>
    <property type="project" value="UniProtKB-KW"/>
</dbReference>
<evidence type="ECO:0000256" key="1">
    <source>
        <dbReference type="ARBA" id="ARBA00001947"/>
    </source>
</evidence>
<sequence length="250" mass="28382">MWDITPLNVATLNLTRVASIARVGHNADAGGMIQIPDVAWLMKNTETGRVILVDSGPCDPEHANKFHSPIEKTPEQELEYQLRINSVEPEDIDTVLLTHLHWDHGYGIYKLPNAKVYVQRRELQYAIAPYAIQKGAYELNDTSKPPYFFEFFHRIVVVDGDMEFCEGVKLLTLPGHSPGSQGVLVQGDGCRYLMTGDLLYNMDNLNEQAPTGVYTSLDDYYSSFQRIRNLGSDYVLLTGHYYNFFDILKK</sequence>
<evidence type="ECO:0000256" key="5">
    <source>
        <dbReference type="ARBA" id="ARBA00022833"/>
    </source>
</evidence>
<comment type="caution">
    <text evidence="7">The sequence shown here is derived from an EMBL/GenBank/DDBJ whole genome shotgun (WGS) entry which is preliminary data.</text>
</comment>
<comment type="similarity">
    <text evidence="2">Belongs to the metallo-beta-lactamase superfamily.</text>
</comment>